<comment type="caution">
    <text evidence="1">The sequence shown here is derived from an EMBL/GenBank/DDBJ whole genome shotgun (WGS) entry which is preliminary data.</text>
</comment>
<evidence type="ECO:0000313" key="2">
    <source>
        <dbReference type="Proteomes" id="UP000297527"/>
    </source>
</evidence>
<reference evidence="1 2" key="1">
    <citation type="submission" date="2017-12" db="EMBL/GenBank/DDBJ databases">
        <title>Comparative genomics of Botrytis spp.</title>
        <authorList>
            <person name="Valero-Jimenez C.A."/>
            <person name="Tapia P."/>
            <person name="Veloso J."/>
            <person name="Silva-Moreno E."/>
            <person name="Staats M."/>
            <person name="Valdes J.H."/>
            <person name="Van Kan J.A.L."/>
        </authorList>
    </citation>
    <scope>NUCLEOTIDE SEQUENCE [LARGE SCALE GENOMIC DNA]</scope>
    <source>
        <strain evidence="1 2">MUCL11595</strain>
    </source>
</reference>
<dbReference type="OrthoDB" id="4358152at2759"/>
<protein>
    <recommendedName>
        <fullName evidence="3">F-box domain-containing protein</fullName>
    </recommendedName>
</protein>
<dbReference type="EMBL" id="PQXN01000323">
    <property type="protein sequence ID" value="TGO46439.1"/>
    <property type="molecule type" value="Genomic_DNA"/>
</dbReference>
<sequence>MESIPQSHDYEKLDFSENKFEKLPRELLLPIVKSTSDLASVWKIVETVLEASESEKLQIAFGHIALLRLVKHPSTSMDEFKKGRKFSALNKIDKSFTAQLPANHTTMDNDNRAFKSEYQLLPEEVSPVIIRTILRTAYNINQLTYLCHKHFLDRCESFESSEPIHLRYSGLRGLVDVKLTECRKYSVRNVSSLPSWIEQNRITQAFWYIQIFYDLKNNSQKLRWTNIDLDRLRNMDIESFHDNSGRNPLENAILTAALYLREMSQGPSFHSIDQREFRTLRLPRPDENVSVVLPVEPKFADPRSDGWGESARYIDHSSSIPGIFIPCIYLTCIKSSPRTDIPYECFRRLGFALWDPKRMFAFRLAN</sequence>
<organism evidence="1 2">
    <name type="scientific">Botryotinia convoluta</name>
    <dbReference type="NCBI Taxonomy" id="54673"/>
    <lineage>
        <taxon>Eukaryota</taxon>
        <taxon>Fungi</taxon>
        <taxon>Dikarya</taxon>
        <taxon>Ascomycota</taxon>
        <taxon>Pezizomycotina</taxon>
        <taxon>Leotiomycetes</taxon>
        <taxon>Helotiales</taxon>
        <taxon>Sclerotiniaceae</taxon>
        <taxon>Botryotinia</taxon>
    </lineage>
</organism>
<gene>
    <name evidence="1" type="ORF">BCON_0325g00070</name>
</gene>
<name>A0A4Z1HC62_9HELO</name>
<dbReference type="Proteomes" id="UP000297527">
    <property type="component" value="Unassembled WGS sequence"/>
</dbReference>
<accession>A0A4Z1HC62</accession>
<evidence type="ECO:0000313" key="1">
    <source>
        <dbReference type="EMBL" id="TGO46439.1"/>
    </source>
</evidence>
<keyword evidence="2" id="KW-1185">Reference proteome</keyword>
<dbReference type="AlphaFoldDB" id="A0A4Z1HC62"/>
<proteinExistence type="predicted"/>
<evidence type="ECO:0008006" key="3">
    <source>
        <dbReference type="Google" id="ProtNLM"/>
    </source>
</evidence>